<dbReference type="PANTHER" id="PTHR11799:SF30">
    <property type="entry name" value="SERUM PARAOXONASE_ARYLESTERASE 2"/>
    <property type="match status" value="1"/>
</dbReference>
<proteinExistence type="predicted"/>
<dbReference type="InterPro" id="IPR011042">
    <property type="entry name" value="6-blade_b-propeller_TolB-like"/>
</dbReference>
<dbReference type="EMBL" id="LUEZ02000040">
    <property type="protein sequence ID" value="RDB25970.1"/>
    <property type="molecule type" value="Genomic_DNA"/>
</dbReference>
<dbReference type="AlphaFoldDB" id="A0A369JXM8"/>
<accession>A0A369JXM8</accession>
<organism evidence="1 2">
    <name type="scientific">Hypsizygus marmoreus</name>
    <name type="common">White beech mushroom</name>
    <name type="synonym">Agaricus marmoreus</name>
    <dbReference type="NCBI Taxonomy" id="39966"/>
    <lineage>
        <taxon>Eukaryota</taxon>
        <taxon>Fungi</taxon>
        <taxon>Dikarya</taxon>
        <taxon>Basidiomycota</taxon>
        <taxon>Agaricomycotina</taxon>
        <taxon>Agaricomycetes</taxon>
        <taxon>Agaricomycetidae</taxon>
        <taxon>Agaricales</taxon>
        <taxon>Tricholomatineae</taxon>
        <taxon>Lyophyllaceae</taxon>
        <taxon>Hypsizygus</taxon>
    </lineage>
</organism>
<gene>
    <name evidence="1" type="primary">PON1</name>
    <name evidence="1" type="ORF">Hypma_006516</name>
</gene>
<dbReference type="SUPFAM" id="SSF63829">
    <property type="entry name" value="Calcium-dependent phosphotriesterase"/>
    <property type="match status" value="1"/>
</dbReference>
<evidence type="ECO:0000313" key="2">
    <source>
        <dbReference type="Proteomes" id="UP000076154"/>
    </source>
</evidence>
<dbReference type="InterPro" id="IPR051288">
    <property type="entry name" value="Serum_paraoxonase/arylesterase"/>
</dbReference>
<dbReference type="InParanoid" id="A0A369JXM8"/>
<keyword evidence="2" id="KW-1185">Reference proteome</keyword>
<dbReference type="PANTHER" id="PTHR11799">
    <property type="entry name" value="PARAOXONASE"/>
    <property type="match status" value="1"/>
</dbReference>
<dbReference type="OrthoDB" id="5307922at2759"/>
<reference evidence="1" key="1">
    <citation type="submission" date="2018-04" db="EMBL/GenBank/DDBJ databases">
        <title>Whole genome sequencing of Hypsizygus marmoreus.</title>
        <authorList>
            <person name="Choi I.-G."/>
            <person name="Min B."/>
            <person name="Kim J.-G."/>
            <person name="Kim S."/>
            <person name="Oh Y.-L."/>
            <person name="Kong W.-S."/>
            <person name="Park H."/>
            <person name="Jeong J."/>
            <person name="Song E.-S."/>
        </authorList>
    </citation>
    <scope>NUCLEOTIDE SEQUENCE [LARGE SCALE GENOMIC DNA]</scope>
    <source>
        <strain evidence="1">51987-8</strain>
    </source>
</reference>
<sequence>MITVGTLTKIAVVISVIAYRSARVAKNTILTKHPFPEGYYSEGNFDIDCTTLKAPDLKYCEDATFWNLLDAQGKFIDRGLLISCDANRKAWNTVMGPLTDPAPHGSLWLHEPASNTGKRNAKPDAAKLKRIELKGYPAQHDFHPLGIEIYPSYAGNASNLYVINHARARTVIEHFTLSPSSPTVATHVRTLASPYFHSANSLALTSPDSFYVTNDHLFTRRIPYLGHVLPILESVLALPLTFVSHITLSPSSSSAENAKAPITAHEFSALFLAFPNGITISPSGTQVAVASTTLGKVFIYTRNPATNALTTLAHTVEVPFTPDNMHYTHDGTALIVAGHPNFPALAKVAANKTDVAPSWVVQIAIDGEEVKEAEFDRDAPVSAKGKVKSVPGFAVKTLFQSDGVGFSSSSTGLKDPVTGALYVTGLYAEEGVLVCRPSLK</sequence>
<evidence type="ECO:0000313" key="1">
    <source>
        <dbReference type="EMBL" id="RDB25970.1"/>
    </source>
</evidence>
<comment type="caution">
    <text evidence="1">The sequence shown here is derived from an EMBL/GenBank/DDBJ whole genome shotgun (WGS) entry which is preliminary data.</text>
</comment>
<protein>
    <submittedName>
        <fullName evidence="1">Serum paraoxonase/arylesterase 1</fullName>
    </submittedName>
</protein>
<dbReference type="Gene3D" id="2.120.10.30">
    <property type="entry name" value="TolB, C-terminal domain"/>
    <property type="match status" value="1"/>
</dbReference>
<name>A0A369JXM8_HYPMA</name>
<dbReference type="Proteomes" id="UP000076154">
    <property type="component" value="Unassembled WGS sequence"/>
</dbReference>